<accession>A0ABR2KQ44</accession>
<keyword evidence="10" id="KW-1185">Reference proteome</keyword>
<proteinExistence type="inferred from homology"/>
<evidence type="ECO:0000313" key="9">
    <source>
        <dbReference type="EMBL" id="KAK8893171.1"/>
    </source>
</evidence>
<dbReference type="PANTHER" id="PTHR14190">
    <property type="entry name" value="SUPPRESSOR OF ACTIN MUTATIONS 2/VACUOLAR PROTEIN SORTING 52"/>
    <property type="match status" value="1"/>
</dbReference>
<dbReference type="Proteomes" id="UP001470230">
    <property type="component" value="Unassembled WGS sequence"/>
</dbReference>
<sequence>MNDFNKEDISLAEQDVDFDEMEQDIEQFAQDPSVREVLSVGVDLQNYGSEIQRQLKVVENESIEDYLHQVPYMKQLHEEIDQIDRNLETIENSLSQFKGSLGQLSSDICTLQTRSQAITIKLTNRKNLEQYLGQYARDISLSREFINQIVNGVVDSRYATCLQQLNRKLELVKGFSSNNSPYQNRQRTSMTHSNSSTMENFASSYAAAKEVRIPLDRLRLKASENIRNWLVARINHLRDYYGTDQVAVQNDLLKSKYLFTFLKKNAPDIESSMREYYVAIMSRIYLENFKVIAKMVYKRMNPISTMNEMIVPIVQKQSFFSTKQTISSSTLFFELGEDRHRLLHDILSPPQPFGDDVHYPVEALVRSLYQTLIDTITAEISFSRDFFEDPNIGMPIFSATSRFMEGFINDLVNKINDPVAMVLFFRFSIAHKKEMDSRKISLLDAHFNSIQQKVTSRFKTLLYSNRNAVDNCSTDLFVGPAQNSAHLANIMTKRFAEFALSIAIINDNDTDDLTRQEVQMLSQSIIKMLEKIGKVLSDISKAKNEDGEEIELVFLINNYFHIVSTLRESIGSNTNNNSNPNINSPATSPVRSKSISTLSNSEKNIPFSQKVRYMRSNGDFLINNNVSVVLPVFEQYLNDTNNIYIENLLKKHFNQLVNIVIEAFEKITNEQPRKVDFDLSQLEEIANDFKSKHNNKMKTIIETQLSNFGDYLNGKEIMKQIAKRLAVYWAKFYQLCSIVPKKGKSPQWISTMPTVGILVNEIQSITEKL</sequence>
<reference evidence="9 10" key="1">
    <citation type="submission" date="2024-04" db="EMBL/GenBank/DDBJ databases">
        <title>Tritrichomonas musculus Genome.</title>
        <authorList>
            <person name="Alves-Ferreira E."/>
            <person name="Grigg M."/>
            <person name="Lorenzi H."/>
            <person name="Galac M."/>
        </authorList>
    </citation>
    <scope>NUCLEOTIDE SEQUENCE [LARGE SCALE GENOMIC DNA]</scope>
    <source>
        <strain evidence="9 10">EAF2021</strain>
    </source>
</reference>
<feature type="domain" description="Vps52 coiled-coil" evidence="7">
    <location>
        <begin position="65"/>
        <end position="262"/>
    </location>
</feature>
<evidence type="ECO:0000256" key="5">
    <source>
        <dbReference type="ARBA" id="ARBA00023034"/>
    </source>
</evidence>
<dbReference type="InterPro" id="IPR048361">
    <property type="entry name" value="Vps52_C"/>
</dbReference>
<dbReference type="EMBL" id="JAPFFF010000003">
    <property type="protein sequence ID" value="KAK8893171.1"/>
    <property type="molecule type" value="Genomic_DNA"/>
</dbReference>
<dbReference type="Pfam" id="PF20655">
    <property type="entry name" value="Vps52_C"/>
    <property type="match status" value="1"/>
</dbReference>
<dbReference type="PANTHER" id="PTHR14190:SF7">
    <property type="entry name" value="VACUOLAR PROTEIN SORTING-ASSOCIATED PROTEIN 52 HOMOLOG"/>
    <property type="match status" value="1"/>
</dbReference>
<keyword evidence="5" id="KW-0333">Golgi apparatus</keyword>
<evidence type="ECO:0000256" key="6">
    <source>
        <dbReference type="SAM" id="MobiDB-lite"/>
    </source>
</evidence>
<dbReference type="InterPro" id="IPR007258">
    <property type="entry name" value="Vps52"/>
</dbReference>
<keyword evidence="4" id="KW-0653">Protein transport</keyword>
<evidence type="ECO:0000256" key="2">
    <source>
        <dbReference type="ARBA" id="ARBA00008180"/>
    </source>
</evidence>
<organism evidence="9 10">
    <name type="scientific">Tritrichomonas musculus</name>
    <dbReference type="NCBI Taxonomy" id="1915356"/>
    <lineage>
        <taxon>Eukaryota</taxon>
        <taxon>Metamonada</taxon>
        <taxon>Parabasalia</taxon>
        <taxon>Tritrichomonadida</taxon>
        <taxon>Tritrichomonadidae</taxon>
        <taxon>Tritrichomonas</taxon>
    </lineage>
</organism>
<feature type="domain" description="Vps52 C-terminal" evidence="8">
    <location>
        <begin position="281"/>
        <end position="577"/>
    </location>
</feature>
<dbReference type="Pfam" id="PF04129">
    <property type="entry name" value="Vps52_CC"/>
    <property type="match status" value="1"/>
</dbReference>
<evidence type="ECO:0000256" key="4">
    <source>
        <dbReference type="ARBA" id="ARBA00022927"/>
    </source>
</evidence>
<evidence type="ECO:0000259" key="7">
    <source>
        <dbReference type="Pfam" id="PF04129"/>
    </source>
</evidence>
<dbReference type="InterPro" id="IPR048319">
    <property type="entry name" value="Vps52_CC"/>
</dbReference>
<name>A0ABR2KQ44_9EUKA</name>
<comment type="caution">
    <text evidence="9">The sequence shown here is derived from an EMBL/GenBank/DDBJ whole genome shotgun (WGS) entry which is preliminary data.</text>
</comment>
<protein>
    <submittedName>
        <fullName evidence="9">Vacuolar protein sorting-associated protein 52</fullName>
    </submittedName>
</protein>
<evidence type="ECO:0000259" key="8">
    <source>
        <dbReference type="Pfam" id="PF20655"/>
    </source>
</evidence>
<evidence type="ECO:0000313" key="10">
    <source>
        <dbReference type="Proteomes" id="UP001470230"/>
    </source>
</evidence>
<evidence type="ECO:0000256" key="1">
    <source>
        <dbReference type="ARBA" id="ARBA00004601"/>
    </source>
</evidence>
<feature type="compositionally biased region" description="Low complexity" evidence="6">
    <location>
        <begin position="573"/>
        <end position="588"/>
    </location>
</feature>
<feature type="region of interest" description="Disordered" evidence="6">
    <location>
        <begin position="573"/>
        <end position="593"/>
    </location>
</feature>
<comment type="similarity">
    <text evidence="2">Belongs to the VPS52 family.</text>
</comment>
<evidence type="ECO:0000256" key="3">
    <source>
        <dbReference type="ARBA" id="ARBA00022448"/>
    </source>
</evidence>
<comment type="subcellular location">
    <subcellularLocation>
        <location evidence="1">Golgi apparatus</location>
        <location evidence="1">trans-Golgi network</location>
    </subcellularLocation>
</comment>
<gene>
    <name evidence="9" type="ORF">M9Y10_021586</name>
</gene>
<keyword evidence="3" id="KW-0813">Transport</keyword>